<keyword evidence="7" id="KW-1015">Disulfide bond</keyword>
<keyword evidence="11" id="KW-1185">Reference proteome</keyword>
<sequence length="236" mass="25745">MARGLKMSTAPRLLCVLCVYVCVLAAPAMGGSDSSCDTEVPPSMRVLGSRACRPASVINMRTFQVACNQDRACGKGFSCDRHFGLCVPLRQEGGYCRRDAQCVRGLGCMFGRCIRRIPEGQEGKGNALVREDNQISEAVTPALCFPLFLGARCKVDKDCEASMCCARHHGERVCKQRLALGESCFVPDGGLAFSINQICPCQEGLLCPGYTAILIYVIRMPTVCCYGVDFYFEMCE</sequence>
<organism evidence="10 11">
    <name type="scientific">Electrophorus electricus</name>
    <name type="common">Electric eel</name>
    <name type="synonym">Gymnotus electricus</name>
    <dbReference type="NCBI Taxonomy" id="8005"/>
    <lineage>
        <taxon>Eukaryota</taxon>
        <taxon>Metazoa</taxon>
        <taxon>Chordata</taxon>
        <taxon>Craniata</taxon>
        <taxon>Vertebrata</taxon>
        <taxon>Euteleostomi</taxon>
        <taxon>Actinopterygii</taxon>
        <taxon>Neopterygii</taxon>
        <taxon>Teleostei</taxon>
        <taxon>Ostariophysi</taxon>
        <taxon>Gymnotiformes</taxon>
        <taxon>Gymnotoidei</taxon>
        <taxon>Gymnotidae</taxon>
        <taxon>Electrophorus</taxon>
    </lineage>
</organism>
<dbReference type="GO" id="GO:0005615">
    <property type="term" value="C:extracellular space"/>
    <property type="evidence" value="ECO:0007669"/>
    <property type="project" value="TreeGrafter"/>
</dbReference>
<evidence type="ECO:0000256" key="2">
    <source>
        <dbReference type="ARBA" id="ARBA00010842"/>
    </source>
</evidence>
<accession>A0AAY5EAU3</accession>
<evidence type="ECO:0000256" key="6">
    <source>
        <dbReference type="ARBA" id="ARBA00022729"/>
    </source>
</evidence>
<comment type="subcellular location">
    <subcellularLocation>
        <location evidence="1">Secreted</location>
    </subcellularLocation>
</comment>
<dbReference type="Ensembl" id="ENSEEET00000055625.1">
    <property type="protein sequence ID" value="ENSEEEP00000053597.1"/>
    <property type="gene ID" value="ENSEEEG00000020260.2"/>
</dbReference>
<keyword evidence="5" id="KW-0879">Wnt signaling pathway</keyword>
<dbReference type="AlphaFoldDB" id="A0AAY5EAU3"/>
<dbReference type="GO" id="GO:0048019">
    <property type="term" value="F:receptor antagonist activity"/>
    <property type="evidence" value="ECO:0007669"/>
    <property type="project" value="TreeGrafter"/>
</dbReference>
<evidence type="ECO:0000313" key="11">
    <source>
        <dbReference type="Proteomes" id="UP000314983"/>
    </source>
</evidence>
<comment type="similarity">
    <text evidence="2">Belongs to the dickkopf family.</text>
</comment>
<evidence type="ECO:0000256" key="7">
    <source>
        <dbReference type="ARBA" id="ARBA00023157"/>
    </source>
</evidence>
<reference evidence="10" key="3">
    <citation type="submission" date="2025-09" db="UniProtKB">
        <authorList>
            <consortium name="Ensembl"/>
        </authorList>
    </citation>
    <scope>IDENTIFICATION</scope>
</reference>
<protein>
    <recommendedName>
        <fullName evidence="9">Dickkopf N-terminal cysteine-rich domain-containing protein</fullName>
    </recommendedName>
</protein>
<keyword evidence="4" id="KW-0964">Secreted</keyword>
<dbReference type="PANTHER" id="PTHR12113:SF31">
    <property type="entry name" value="DICKKOPF N-TERMINAL CYSTEINE-RICH DOMAIN-CONTAINING PROTEIN"/>
    <property type="match status" value="1"/>
</dbReference>
<evidence type="ECO:0000256" key="4">
    <source>
        <dbReference type="ARBA" id="ARBA00022525"/>
    </source>
</evidence>
<dbReference type="GO" id="GO:0090090">
    <property type="term" value="P:negative regulation of canonical Wnt signaling pathway"/>
    <property type="evidence" value="ECO:0007669"/>
    <property type="project" value="TreeGrafter"/>
</dbReference>
<gene>
    <name evidence="10" type="primary">LOC113591431</name>
</gene>
<reference evidence="10 11" key="1">
    <citation type="submission" date="2020-05" db="EMBL/GenBank/DDBJ databases">
        <title>Electrophorus electricus (electric eel) genome, fEleEle1, primary haplotype.</title>
        <authorList>
            <person name="Myers G."/>
            <person name="Meyer A."/>
            <person name="Fedrigo O."/>
            <person name="Formenti G."/>
            <person name="Rhie A."/>
            <person name="Tracey A."/>
            <person name="Sims Y."/>
            <person name="Jarvis E.D."/>
        </authorList>
    </citation>
    <scope>NUCLEOTIDE SEQUENCE [LARGE SCALE GENOMIC DNA]</scope>
</reference>
<dbReference type="PANTHER" id="PTHR12113">
    <property type="entry name" value="DICKKOPF3-LIKE 3"/>
    <property type="match status" value="1"/>
</dbReference>
<dbReference type="InterPro" id="IPR039863">
    <property type="entry name" value="DKK1-4"/>
</dbReference>
<evidence type="ECO:0000256" key="8">
    <source>
        <dbReference type="SAM" id="SignalP"/>
    </source>
</evidence>
<feature type="domain" description="Dickkopf N-terminal cysteine-rich" evidence="9">
    <location>
        <begin position="67"/>
        <end position="114"/>
    </location>
</feature>
<keyword evidence="6 8" id="KW-0732">Signal</keyword>
<name>A0AAY5EAU3_ELEEL</name>
<evidence type="ECO:0000256" key="5">
    <source>
        <dbReference type="ARBA" id="ARBA00022687"/>
    </source>
</evidence>
<dbReference type="Gene3D" id="2.10.80.10">
    <property type="entry name" value="Lipase, subunit A"/>
    <property type="match status" value="1"/>
</dbReference>
<dbReference type="Proteomes" id="UP000314983">
    <property type="component" value="Chromosome 14"/>
</dbReference>
<evidence type="ECO:0000256" key="3">
    <source>
        <dbReference type="ARBA" id="ARBA00022473"/>
    </source>
</evidence>
<dbReference type="InterPro" id="IPR006796">
    <property type="entry name" value="Dickkopf_N"/>
</dbReference>
<feature type="chain" id="PRO_5044188655" description="Dickkopf N-terminal cysteine-rich domain-containing protein" evidence="8">
    <location>
        <begin position="26"/>
        <end position="236"/>
    </location>
</feature>
<dbReference type="GO" id="GO:0016055">
    <property type="term" value="P:Wnt signaling pathway"/>
    <property type="evidence" value="ECO:0007669"/>
    <property type="project" value="UniProtKB-KW"/>
</dbReference>
<feature type="signal peptide" evidence="8">
    <location>
        <begin position="1"/>
        <end position="25"/>
    </location>
</feature>
<evidence type="ECO:0000256" key="1">
    <source>
        <dbReference type="ARBA" id="ARBA00004613"/>
    </source>
</evidence>
<dbReference type="GO" id="GO:0039706">
    <property type="term" value="F:co-receptor binding"/>
    <property type="evidence" value="ECO:0007669"/>
    <property type="project" value="TreeGrafter"/>
</dbReference>
<dbReference type="Pfam" id="PF04706">
    <property type="entry name" value="Dickkopf_N"/>
    <property type="match status" value="1"/>
</dbReference>
<reference evidence="10" key="2">
    <citation type="submission" date="2025-08" db="UniProtKB">
        <authorList>
            <consortium name="Ensembl"/>
        </authorList>
    </citation>
    <scope>IDENTIFICATION</scope>
</reference>
<evidence type="ECO:0000259" key="9">
    <source>
        <dbReference type="Pfam" id="PF04706"/>
    </source>
</evidence>
<keyword evidence="3" id="KW-0217">Developmental protein</keyword>
<proteinExistence type="inferred from homology"/>
<dbReference type="GeneTree" id="ENSGT00390000000221"/>
<evidence type="ECO:0000313" key="10">
    <source>
        <dbReference type="Ensembl" id="ENSEEEP00000053597.1"/>
    </source>
</evidence>